<evidence type="ECO:0000256" key="1">
    <source>
        <dbReference type="SAM" id="Phobius"/>
    </source>
</evidence>
<feature type="transmembrane region" description="Helical" evidence="1">
    <location>
        <begin position="26"/>
        <end position="44"/>
    </location>
</feature>
<dbReference type="Proteomes" id="UP001422074">
    <property type="component" value="Unassembled WGS sequence"/>
</dbReference>
<reference evidence="3 4" key="1">
    <citation type="submission" date="2024-05" db="EMBL/GenBank/DDBJ databases">
        <title>Sinomonas sp. nov., isolated from a waste landfill.</title>
        <authorList>
            <person name="Zhao Y."/>
        </authorList>
    </citation>
    <scope>NUCLEOTIDE SEQUENCE [LARGE SCALE GENOMIC DNA]</scope>
    <source>
        <strain evidence="3 4">CCTCC AB2014300</strain>
    </source>
</reference>
<dbReference type="InterPro" id="IPR012429">
    <property type="entry name" value="HGSNAT_cat"/>
</dbReference>
<proteinExistence type="predicted"/>
<feature type="transmembrane region" description="Helical" evidence="1">
    <location>
        <begin position="92"/>
        <end position="109"/>
    </location>
</feature>
<evidence type="ECO:0000259" key="2">
    <source>
        <dbReference type="Pfam" id="PF07786"/>
    </source>
</evidence>
<feature type="transmembrane region" description="Helical" evidence="1">
    <location>
        <begin position="56"/>
        <end position="80"/>
    </location>
</feature>
<accession>A0ABU9WVG9</accession>
<feature type="transmembrane region" description="Helical" evidence="1">
    <location>
        <begin position="182"/>
        <end position="209"/>
    </location>
</feature>
<keyword evidence="1" id="KW-0472">Membrane</keyword>
<gene>
    <name evidence="3" type="ORF">ABCQ75_01285</name>
</gene>
<feature type="transmembrane region" description="Helical" evidence="1">
    <location>
        <begin position="221"/>
        <end position="242"/>
    </location>
</feature>
<dbReference type="EMBL" id="JBDFRB010000001">
    <property type="protein sequence ID" value="MEN2743170.1"/>
    <property type="molecule type" value="Genomic_DNA"/>
</dbReference>
<name>A0ABU9WVG9_9MICC</name>
<feature type="transmembrane region" description="Helical" evidence="1">
    <location>
        <begin position="360"/>
        <end position="376"/>
    </location>
</feature>
<organism evidence="3 4">
    <name type="scientific">Sinomonas halotolerans</name>
    <dbReference type="NCBI Taxonomy" id="1644133"/>
    <lineage>
        <taxon>Bacteria</taxon>
        <taxon>Bacillati</taxon>
        <taxon>Actinomycetota</taxon>
        <taxon>Actinomycetes</taxon>
        <taxon>Micrococcales</taxon>
        <taxon>Micrococcaceae</taxon>
        <taxon>Sinomonas</taxon>
    </lineage>
</organism>
<feature type="transmembrane region" description="Helical" evidence="1">
    <location>
        <begin position="140"/>
        <end position="162"/>
    </location>
</feature>
<evidence type="ECO:0000313" key="3">
    <source>
        <dbReference type="EMBL" id="MEN2743170.1"/>
    </source>
</evidence>
<keyword evidence="4" id="KW-1185">Reference proteome</keyword>
<evidence type="ECO:0000313" key="4">
    <source>
        <dbReference type="Proteomes" id="UP001422074"/>
    </source>
</evidence>
<dbReference type="RefSeq" id="WP_345882621.1">
    <property type="nucleotide sequence ID" value="NZ_JBDFRB010000001.1"/>
</dbReference>
<sequence length="411" mass="42044">MGARGVSARRPGSGGRAGKRLEGIDLARGAALLAMMAAHVLPVFEQTGPAGAWEATWAGTVFSGRAAALFAVLAGVSLTLGRTPAARNRLGLVLRAAVIAAVGFTLGLVEVNVAVILVQYAVLFAASAAVVGLGQRALGLLAASWLLLSPIVAFAVRAPLLAAVPPLRLEHSPRWEDLLTPAALAADIAVTGFYPVLQWFGYVLVGLWIGRAQLARASVQTALLVGGTAAAALAKGAEWALLYPLGGINALLATQQARVWPLQAMLEASLAGVEQTETWWWLATAAPHSGTTLDLVHTSGVAAAAIGAFLLLARLRPLAQTRLLSPLSGAGATTLTLYTAHVAALGWSEGGGTPGLSREALLAAHIVAALAIGLFVRSNGWRGPLEALAHGASRLGALAGSRGKVPSPRPE</sequence>
<feature type="transmembrane region" description="Helical" evidence="1">
    <location>
        <begin position="295"/>
        <end position="315"/>
    </location>
</feature>
<protein>
    <submittedName>
        <fullName evidence="3">Heparan-alpha-glucosaminide N-acetyltransferase domain-containing protein</fullName>
    </submittedName>
</protein>
<keyword evidence="1" id="KW-0812">Transmembrane</keyword>
<feature type="transmembrane region" description="Helical" evidence="1">
    <location>
        <begin position="327"/>
        <end position="348"/>
    </location>
</feature>
<feature type="domain" description="Heparan-alpha-glucosaminide N-acetyltransferase catalytic" evidence="2">
    <location>
        <begin position="20"/>
        <end position="218"/>
    </location>
</feature>
<keyword evidence="1" id="KW-1133">Transmembrane helix</keyword>
<comment type="caution">
    <text evidence="3">The sequence shown here is derived from an EMBL/GenBank/DDBJ whole genome shotgun (WGS) entry which is preliminary data.</text>
</comment>
<dbReference type="Pfam" id="PF07786">
    <property type="entry name" value="HGSNAT_cat"/>
    <property type="match status" value="1"/>
</dbReference>
<feature type="transmembrane region" description="Helical" evidence="1">
    <location>
        <begin position="115"/>
        <end position="133"/>
    </location>
</feature>